<evidence type="ECO:0000313" key="1">
    <source>
        <dbReference type="EMBL" id="GAA2205043.1"/>
    </source>
</evidence>
<protein>
    <submittedName>
        <fullName evidence="1">Uncharacterized protein</fullName>
    </submittedName>
</protein>
<dbReference type="RefSeq" id="WP_344470707.1">
    <property type="nucleotide sequence ID" value="NZ_BAAAQX010000001.1"/>
</dbReference>
<keyword evidence="2" id="KW-1185">Reference proteome</keyword>
<evidence type="ECO:0000313" key="2">
    <source>
        <dbReference type="Proteomes" id="UP001499843"/>
    </source>
</evidence>
<name>A0ABN3C8F2_9ACTN</name>
<proteinExistence type="predicted"/>
<sequence length="57" mass="6402">MDVAGRPGLAVGMDEGNGIRSEMIFDRQTYHYLGERYLATRDRTVVSPEASRENIPC</sequence>
<dbReference type="EMBL" id="BAAAQX010000001">
    <property type="protein sequence ID" value="GAA2205043.1"/>
    <property type="molecule type" value="Genomic_DNA"/>
</dbReference>
<reference evidence="1 2" key="1">
    <citation type="journal article" date="2019" name="Int. J. Syst. Evol. Microbiol.">
        <title>The Global Catalogue of Microorganisms (GCM) 10K type strain sequencing project: providing services to taxonomists for standard genome sequencing and annotation.</title>
        <authorList>
            <consortium name="The Broad Institute Genomics Platform"/>
            <consortium name="The Broad Institute Genome Sequencing Center for Infectious Disease"/>
            <person name="Wu L."/>
            <person name="Ma J."/>
        </authorList>
    </citation>
    <scope>NUCLEOTIDE SEQUENCE [LARGE SCALE GENOMIC DNA]</scope>
    <source>
        <strain evidence="1 2">JCM 16114</strain>
    </source>
</reference>
<gene>
    <name evidence="1" type="ORF">GCM10009850_006760</name>
</gene>
<comment type="caution">
    <text evidence="1">The sequence shown here is derived from an EMBL/GenBank/DDBJ whole genome shotgun (WGS) entry which is preliminary data.</text>
</comment>
<organism evidence="1 2">
    <name type="scientific">Nonomuraea monospora</name>
    <dbReference type="NCBI Taxonomy" id="568818"/>
    <lineage>
        <taxon>Bacteria</taxon>
        <taxon>Bacillati</taxon>
        <taxon>Actinomycetota</taxon>
        <taxon>Actinomycetes</taxon>
        <taxon>Streptosporangiales</taxon>
        <taxon>Streptosporangiaceae</taxon>
        <taxon>Nonomuraea</taxon>
    </lineage>
</organism>
<dbReference type="Proteomes" id="UP001499843">
    <property type="component" value="Unassembled WGS sequence"/>
</dbReference>
<accession>A0ABN3C8F2</accession>